<dbReference type="RefSeq" id="WP_009144741.1">
    <property type="nucleotide sequence ID" value="NZ_GL830854.1"/>
</dbReference>
<dbReference type="EMBL" id="AEVN01000012">
    <property type="protein sequence ID" value="EFY05649.1"/>
    <property type="molecule type" value="Genomic_DNA"/>
</dbReference>
<reference evidence="10 11" key="1">
    <citation type="submission" date="2011-01" db="EMBL/GenBank/DDBJ databases">
        <authorList>
            <person name="Weinstock G."/>
            <person name="Sodergren E."/>
            <person name="Clifton S."/>
            <person name="Fulton L."/>
            <person name="Fulton B."/>
            <person name="Courtney L."/>
            <person name="Fronick C."/>
            <person name="Harrison M."/>
            <person name="Strong C."/>
            <person name="Farmer C."/>
            <person name="Delahaunty K."/>
            <person name="Markovic C."/>
            <person name="Hall O."/>
            <person name="Minx P."/>
            <person name="Tomlinson C."/>
            <person name="Mitreva M."/>
            <person name="Hou S."/>
            <person name="Chen J."/>
            <person name="Wollam A."/>
            <person name="Pepin K.H."/>
            <person name="Johnson M."/>
            <person name="Bhonagiri V."/>
            <person name="Zhang X."/>
            <person name="Suruliraj S."/>
            <person name="Warren W."/>
            <person name="Chinwalla A."/>
            <person name="Mardis E.R."/>
            <person name="Wilson R.K."/>
        </authorList>
    </citation>
    <scope>NUCLEOTIDE SEQUENCE [LARGE SCALE GENOMIC DNA]</scope>
    <source>
        <strain evidence="10 11">YIT 12067</strain>
    </source>
</reference>
<dbReference type="Gene3D" id="1.10.287.950">
    <property type="entry name" value="Methyl-accepting chemotaxis protein"/>
    <property type="match status" value="1"/>
</dbReference>
<keyword evidence="6" id="KW-0813">Transport</keyword>
<keyword evidence="5 8" id="KW-0472">Membrane</keyword>
<evidence type="ECO:0000256" key="8">
    <source>
        <dbReference type="SAM" id="Phobius"/>
    </source>
</evidence>
<name>E8LBY4_9FIRM</name>
<dbReference type="GO" id="GO:0005886">
    <property type="term" value="C:plasma membrane"/>
    <property type="evidence" value="ECO:0007669"/>
    <property type="project" value="UniProtKB-SubCell"/>
</dbReference>
<comment type="subcellular location">
    <subcellularLocation>
        <location evidence="1">Cell membrane</location>
        <topology evidence="1">Multi-pass membrane protein</topology>
    </subcellularLocation>
    <subcellularLocation>
        <location evidence="6">Membrane</location>
        <topology evidence="6">Multi-pass membrane protein</topology>
    </subcellularLocation>
</comment>
<keyword evidence="6" id="KW-0653">Protein transport</keyword>
<dbReference type="AlphaFoldDB" id="E8LBY4"/>
<dbReference type="Pfam" id="PF01618">
    <property type="entry name" value="MotA_ExbB"/>
    <property type="match status" value="1"/>
</dbReference>
<protein>
    <recommendedName>
        <fullName evidence="9">MotA/TolQ/ExbB proton channel domain-containing protein</fullName>
    </recommendedName>
</protein>
<keyword evidence="11" id="KW-1185">Reference proteome</keyword>
<evidence type="ECO:0000256" key="5">
    <source>
        <dbReference type="ARBA" id="ARBA00023136"/>
    </source>
</evidence>
<feature type="transmembrane region" description="Helical" evidence="8">
    <location>
        <begin position="12"/>
        <end position="33"/>
    </location>
</feature>
<accession>E8LBY4</accession>
<evidence type="ECO:0000259" key="9">
    <source>
        <dbReference type="Pfam" id="PF01618"/>
    </source>
</evidence>
<feature type="transmembrane region" description="Helical" evidence="8">
    <location>
        <begin position="172"/>
        <end position="192"/>
    </location>
</feature>
<feature type="domain" description="MotA/TolQ/ExbB proton channel" evidence="9">
    <location>
        <begin position="123"/>
        <end position="207"/>
    </location>
</feature>
<comment type="caution">
    <text evidence="10">The sequence shown here is derived from an EMBL/GenBank/DDBJ whole genome shotgun (WGS) entry which is preliminary data.</text>
</comment>
<proteinExistence type="inferred from homology"/>
<dbReference type="InterPro" id="IPR002898">
    <property type="entry name" value="MotA_ExbB_proton_chnl"/>
</dbReference>
<dbReference type="Proteomes" id="UP000004923">
    <property type="component" value="Unassembled WGS sequence"/>
</dbReference>
<feature type="transmembrane region" description="Helical" evidence="8">
    <location>
        <begin position="132"/>
        <end position="152"/>
    </location>
</feature>
<dbReference type="OrthoDB" id="9782541at2"/>
<dbReference type="HOGENOM" id="CLU_443228_0_0_9"/>
<evidence type="ECO:0000256" key="2">
    <source>
        <dbReference type="ARBA" id="ARBA00022475"/>
    </source>
</evidence>
<dbReference type="SUPFAM" id="SSF58113">
    <property type="entry name" value="Apolipoprotein A-I"/>
    <property type="match status" value="1"/>
</dbReference>
<keyword evidence="3 8" id="KW-0812">Transmembrane</keyword>
<evidence type="ECO:0000256" key="6">
    <source>
        <dbReference type="RuleBase" id="RU004057"/>
    </source>
</evidence>
<dbReference type="eggNOG" id="COG1511">
    <property type="taxonomic scope" value="Bacteria"/>
</dbReference>
<dbReference type="Gene3D" id="1.20.5.1230">
    <property type="entry name" value="Apolipoprotein A-I"/>
    <property type="match status" value="1"/>
</dbReference>
<keyword evidence="4 8" id="KW-1133">Transmembrane helix</keyword>
<evidence type="ECO:0000256" key="1">
    <source>
        <dbReference type="ARBA" id="ARBA00004651"/>
    </source>
</evidence>
<organism evidence="10 11">
    <name type="scientific">Phascolarctobacterium succinatutens YIT 12067</name>
    <dbReference type="NCBI Taxonomy" id="626939"/>
    <lineage>
        <taxon>Bacteria</taxon>
        <taxon>Bacillati</taxon>
        <taxon>Bacillota</taxon>
        <taxon>Negativicutes</taxon>
        <taxon>Acidaminococcales</taxon>
        <taxon>Acidaminococcaceae</taxon>
        <taxon>Phascolarctobacterium</taxon>
    </lineage>
</organism>
<comment type="similarity">
    <text evidence="6">Belongs to the exbB/tolQ family.</text>
</comment>
<feature type="coiled-coil region" evidence="7">
    <location>
        <begin position="622"/>
        <end position="649"/>
    </location>
</feature>
<keyword evidence="7" id="KW-0175">Coiled coil</keyword>
<dbReference type="GO" id="GO:0015031">
    <property type="term" value="P:protein transport"/>
    <property type="evidence" value="ECO:0007669"/>
    <property type="project" value="UniProtKB-KW"/>
</dbReference>
<evidence type="ECO:0000256" key="7">
    <source>
        <dbReference type="SAM" id="Coils"/>
    </source>
</evidence>
<keyword evidence="2" id="KW-1003">Cell membrane</keyword>
<sequence length="706" mass="77371">MIKSFLSAVGLSLNSFTIILTIGIVVVMLVVMYRYWKNFYKKQDLIIISINDTLEKIGKLEIKNASDNYEDIKNIFIKSDLLKSAWLGYKKNHFFMKDINGKTVVFTTDDADNYFNYNNLTSQYNAMFWQNLGGVFTGLGILGTFVGLSVGLGTINLEHITNEEIGNLVSGMSTAFITSLCGIVFALFYNWIHKHITDKLSQAITNLSNELESLFVARNGEQLLAMSYANSLEQATQFKAFSTNLAVSIGNALEEKLSSSSFADNIKNMDSTLAQVNSFMSEELPSVISDAIGEQIKENLVPVFVSLQNAIETLSSSGQSAIADGIKSGASKELTAFADTLQQMNTNLQAVMAQMQETSGSVNSDLTSAINRVVDRLESQGENLQGVGNQVAKDLQDTVAALVNEMGKQQSGMINTSEKINDDLKASISTMVESIQISIASMVEETKKQQGNMQNSANSITSNLEAKVSAMLAGFEKQLAAIEQQTHNQSNTLSETSTQLSNSFAGSMNSVKMDIKGIMDDYAAKNKAENEETINFIRQVKAGLAEQQSLLAKITTQVDMLMTRAANTADKFTQAAGPINDAGKELGKHMDAVLNATNNYNQVVKQCVSELHATAQQNTSNMRDISQEIARVKETLAQTSNQYSGVNNELNKILGTVSDNLMKYNQSVRQQYIDSLNAYSDKLASAYGQLARLIEELQEAIDDFKN</sequence>
<evidence type="ECO:0000256" key="4">
    <source>
        <dbReference type="ARBA" id="ARBA00022989"/>
    </source>
</evidence>
<gene>
    <name evidence="10" type="ORF">HMPREF9443_00347</name>
</gene>
<evidence type="ECO:0000256" key="3">
    <source>
        <dbReference type="ARBA" id="ARBA00022692"/>
    </source>
</evidence>
<feature type="coiled-coil region" evidence="7">
    <location>
        <begin position="676"/>
        <end position="703"/>
    </location>
</feature>
<evidence type="ECO:0000313" key="10">
    <source>
        <dbReference type="EMBL" id="EFY05649.1"/>
    </source>
</evidence>
<evidence type="ECO:0000313" key="11">
    <source>
        <dbReference type="Proteomes" id="UP000004923"/>
    </source>
</evidence>